<evidence type="ECO:0000259" key="2">
    <source>
        <dbReference type="Pfam" id="PF13439"/>
    </source>
</evidence>
<reference evidence="3" key="1">
    <citation type="submission" date="2014-04" db="EMBL/GenBank/DDBJ databases">
        <authorList>
            <person name="Harrison E."/>
        </authorList>
    </citation>
    <scope>NUCLEOTIDE SEQUENCE</scope>
    <source>
        <strain evidence="3">265</strain>
    </source>
</reference>
<accession>A0A0P0YSK8</accession>
<dbReference type="GO" id="GO:1901135">
    <property type="term" value="P:carbohydrate derivative metabolic process"/>
    <property type="evidence" value="ECO:0007669"/>
    <property type="project" value="UniProtKB-ARBA"/>
</dbReference>
<dbReference type="SUPFAM" id="SSF53756">
    <property type="entry name" value="UDP-Glycosyltransferase/glycogen phosphorylase"/>
    <property type="match status" value="1"/>
</dbReference>
<dbReference type="GO" id="GO:0016757">
    <property type="term" value="F:glycosyltransferase activity"/>
    <property type="evidence" value="ECO:0007669"/>
    <property type="project" value="InterPro"/>
</dbReference>
<dbReference type="Pfam" id="PF13439">
    <property type="entry name" value="Glyco_transf_4"/>
    <property type="match status" value="1"/>
</dbReference>
<dbReference type="InterPro" id="IPR001296">
    <property type="entry name" value="Glyco_trans_1"/>
</dbReference>
<dbReference type="InterPro" id="IPR028098">
    <property type="entry name" value="Glyco_trans_4-like_N"/>
</dbReference>
<dbReference type="CDD" id="cd03811">
    <property type="entry name" value="GT4_GT28_WabH-like"/>
    <property type="match status" value="1"/>
</dbReference>
<dbReference type="PANTHER" id="PTHR12526">
    <property type="entry name" value="GLYCOSYLTRANSFERASE"/>
    <property type="match status" value="1"/>
</dbReference>
<feature type="domain" description="Glycosyl transferase family 1" evidence="1">
    <location>
        <begin position="208"/>
        <end position="359"/>
    </location>
</feature>
<evidence type="ECO:0000313" key="3">
    <source>
        <dbReference type="EMBL" id="BAT24270.1"/>
    </source>
</evidence>
<proteinExistence type="predicted"/>
<evidence type="ECO:0000259" key="1">
    <source>
        <dbReference type="Pfam" id="PF00534"/>
    </source>
</evidence>
<sequence length="391" mass="44267">MCKNLNGRRWQIKPSPKLWFKKMKNINILYVDTCLDVAGGQRSLIALLTNIASQINFSILIDEANKKYEQELLKAGISNNAIIKIKTCTVGGRALGGLMLFNSVLRKAAKFDIIHCNTFYDGLFAMPAARLRGKKTIFRARCGIDLSNHGYIDNVIYNFSTRILANSDYVKNTFRRVSSDLNKVISLYNPLDMKFHKEINPDVINFKHDVQKNYVIAVVGAITEVKNQMEVLKALAQLKDTSIKLRFIGEPRSTEKDRKYYNDLLNYAKENNLLPQVEFTGFVSDVRDKLGDVNLVCVPSDREPLGRVIFESQLFGIPVLASDSGGNSELIEDGSTGYLYALGNVNELATKLLKVKDNNHQLALDAQRFVLKRFSPERTYLEELNLYHAIK</sequence>
<name>A0A0P0YSK8_9ENTR</name>
<dbReference type="EMBL" id="AB924604">
    <property type="protein sequence ID" value="BAT24270.1"/>
    <property type="molecule type" value="Genomic_DNA"/>
</dbReference>
<dbReference type="Pfam" id="PF00534">
    <property type="entry name" value="Glycos_transf_1"/>
    <property type="match status" value="1"/>
</dbReference>
<organism evidence="3">
    <name type="scientific">Klebsiella sp. 265(1)</name>
    <dbReference type="NCBI Taxonomy" id="1497836"/>
    <lineage>
        <taxon>Bacteria</taxon>
        <taxon>Pseudomonadati</taxon>
        <taxon>Pseudomonadota</taxon>
        <taxon>Gammaproteobacteria</taxon>
        <taxon>Enterobacterales</taxon>
        <taxon>Enterobacteriaceae</taxon>
        <taxon>Klebsiella/Raoultella group</taxon>
        <taxon>Klebsiella</taxon>
    </lineage>
</organism>
<reference evidence="3" key="2">
    <citation type="journal article" date="2015" name="Sci. Rep.">
        <title>Genetic analysis of capsular polysaccharide synthesis gene clusters in 79 capsular types of Klebsiella spp.</title>
        <authorList>
            <person name="Pan Y.J."/>
            <person name="Lin T.L."/>
            <person name="Chen C.T."/>
            <person name="Chen Y.Y."/>
            <person name="Hsieh P.F."/>
            <person name="Hsu C.R."/>
            <person name="Wu M.C."/>
            <person name="Wang J.T."/>
        </authorList>
    </citation>
    <scope>NUCLEOTIDE SEQUENCE</scope>
    <source>
        <strain evidence="3">265</strain>
    </source>
</reference>
<protein>
    <submittedName>
        <fullName evidence="3">Glycosyl transferase</fullName>
    </submittedName>
</protein>
<dbReference type="AlphaFoldDB" id="A0A0P0YSK8"/>
<gene>
    <name evidence="3" type="primary">wckW</name>
</gene>
<dbReference type="Gene3D" id="3.40.50.2000">
    <property type="entry name" value="Glycogen Phosphorylase B"/>
    <property type="match status" value="2"/>
</dbReference>
<keyword evidence="3" id="KW-0808">Transferase</keyword>
<feature type="domain" description="Glycosyltransferase subfamily 4-like N-terminal" evidence="2">
    <location>
        <begin position="39"/>
        <end position="193"/>
    </location>
</feature>